<dbReference type="PANTHER" id="PTHR43283">
    <property type="entry name" value="BETA-LACTAMASE-RELATED"/>
    <property type="match status" value="1"/>
</dbReference>
<dbReference type="InterPro" id="IPR012338">
    <property type="entry name" value="Beta-lactam/transpept-like"/>
</dbReference>
<dbReference type="InterPro" id="IPR050789">
    <property type="entry name" value="Diverse_Enzym_Activities"/>
</dbReference>
<dbReference type="Proteomes" id="UP001183176">
    <property type="component" value="Unassembled WGS sequence"/>
</dbReference>
<dbReference type="PROSITE" id="PS00146">
    <property type="entry name" value="BETA_LACTAMASE_A"/>
    <property type="match status" value="1"/>
</dbReference>
<keyword evidence="2" id="KW-0378">Hydrolase</keyword>
<evidence type="ECO:0000259" key="1">
    <source>
        <dbReference type="Pfam" id="PF00144"/>
    </source>
</evidence>
<organism evidence="2 3">
    <name type="scientific">Jatrophihabitans lederbergiae</name>
    <dbReference type="NCBI Taxonomy" id="3075547"/>
    <lineage>
        <taxon>Bacteria</taxon>
        <taxon>Bacillati</taxon>
        <taxon>Actinomycetota</taxon>
        <taxon>Actinomycetes</taxon>
        <taxon>Jatrophihabitantales</taxon>
        <taxon>Jatrophihabitantaceae</taxon>
        <taxon>Jatrophihabitans</taxon>
    </lineage>
</organism>
<dbReference type="RefSeq" id="WP_311421516.1">
    <property type="nucleotide sequence ID" value="NZ_JAVREH010000003.1"/>
</dbReference>
<dbReference type="GO" id="GO:0016787">
    <property type="term" value="F:hydrolase activity"/>
    <property type="evidence" value="ECO:0007669"/>
    <property type="project" value="UniProtKB-KW"/>
</dbReference>
<gene>
    <name evidence="2" type="ORF">RM423_03010</name>
</gene>
<protein>
    <submittedName>
        <fullName evidence="2">Serine hydrolase domain-containing protein</fullName>
        <ecNumber evidence="2">3.1.1.103</ecNumber>
    </submittedName>
</protein>
<dbReference type="SUPFAM" id="SSF56601">
    <property type="entry name" value="beta-lactamase/transpeptidase-like"/>
    <property type="match status" value="1"/>
</dbReference>
<feature type="domain" description="Beta-lactamase-related" evidence="1">
    <location>
        <begin position="13"/>
        <end position="260"/>
    </location>
</feature>
<reference evidence="3" key="1">
    <citation type="submission" date="2023-07" db="EMBL/GenBank/DDBJ databases">
        <title>30 novel species of actinomycetes from the DSMZ collection.</title>
        <authorList>
            <person name="Nouioui I."/>
        </authorList>
    </citation>
    <scope>NUCLEOTIDE SEQUENCE [LARGE SCALE GENOMIC DNA]</scope>
    <source>
        <strain evidence="3">DSM 44399</strain>
    </source>
</reference>
<dbReference type="EMBL" id="JAVREH010000003">
    <property type="protein sequence ID" value="MDT0260359.1"/>
    <property type="molecule type" value="Genomic_DNA"/>
</dbReference>
<sequence length="277" mass="28625">MNPLDRLSSWPVPNAAAAVVGPDGVLATAGDVALRFRLASVTKPLAALATLIAVEEEAVSLDQPLPDPALAAELPGATLAHLLAHASGIAPDRRQRAAAPGTRRIYSNAGYDLIGEIVAGATDIAFADYLAAAVFRPLGMSTASLEGSPASHGWGSVTDLAALLSELLNPTGLLHPSTVRAATTVAFPGLRGVLPGYGSQDPNDWGLGFELRGGKNPHWTSPRNSAATFGHFGRSGTMIWIDPQAGLGLVALADRDFDDWAAQAWPVLSDAVLDAFG</sequence>
<evidence type="ECO:0000313" key="3">
    <source>
        <dbReference type="Proteomes" id="UP001183176"/>
    </source>
</evidence>
<proteinExistence type="predicted"/>
<dbReference type="InterPro" id="IPR023650">
    <property type="entry name" value="Beta-lactam_class-A_AS"/>
</dbReference>
<dbReference type="InterPro" id="IPR001466">
    <property type="entry name" value="Beta-lactam-related"/>
</dbReference>
<dbReference type="PANTHER" id="PTHR43283:SF15">
    <property type="entry name" value="CONSERVED PROTEIN"/>
    <property type="match status" value="1"/>
</dbReference>
<dbReference type="Gene3D" id="3.40.710.10">
    <property type="entry name" value="DD-peptidase/beta-lactamase superfamily"/>
    <property type="match status" value="1"/>
</dbReference>
<keyword evidence="3" id="KW-1185">Reference proteome</keyword>
<evidence type="ECO:0000313" key="2">
    <source>
        <dbReference type="EMBL" id="MDT0260359.1"/>
    </source>
</evidence>
<accession>A0ABU2J779</accession>
<name>A0ABU2J779_9ACTN</name>
<comment type="caution">
    <text evidence="2">The sequence shown here is derived from an EMBL/GenBank/DDBJ whole genome shotgun (WGS) entry which is preliminary data.</text>
</comment>
<dbReference type="Pfam" id="PF00144">
    <property type="entry name" value="Beta-lactamase"/>
    <property type="match status" value="1"/>
</dbReference>
<dbReference type="EC" id="3.1.1.103" evidence="2"/>